<dbReference type="PANTHER" id="PTHR47966:SF65">
    <property type="entry name" value="ASPARTIC-TYPE ENDOPEPTIDASE"/>
    <property type="match status" value="1"/>
</dbReference>
<dbReference type="AlphaFoldDB" id="A0A0N0DH19"/>
<comment type="caution">
    <text evidence="14">The sequence shown here is derived from an EMBL/GenBank/DDBJ whole genome shotgun (WGS) entry which is preliminary data.</text>
</comment>
<protein>
    <recommendedName>
        <fullName evidence="7">Probable aspartic-type endopeptidase OPSB</fullName>
    </recommendedName>
    <alternativeName>
        <fullName evidence="6">Probable aspartic-type endopeptidase opsB</fullName>
    </alternativeName>
</protein>
<dbReference type="InterPro" id="IPR021109">
    <property type="entry name" value="Peptidase_aspartic_dom_sf"/>
</dbReference>
<evidence type="ECO:0000256" key="6">
    <source>
        <dbReference type="ARBA" id="ARBA00067536"/>
    </source>
</evidence>
<evidence type="ECO:0000256" key="2">
    <source>
        <dbReference type="ARBA" id="ARBA00022670"/>
    </source>
</evidence>
<sequence length="667" mass="72459">MRLTSSTLFLSLLAFTGAISLHKRDHGLEPRVMSVPIQRRQVEDPFAYDRKRLNRRDGTVNVGIDNEQSLYFLNASIGTPPQNFRLHLDTGSSDLWVNSVNSELCDTHANICAESGLYNPNKSSTYEYVNSDFNISYADGSGASGDYVTDTFRMAQVSIKDLQFGVGYVTSDNEGVIGIGYTTNEAVVDQPNPEFYKNMPARLASDGAIASNAYSLYLDDLESATGKILFGGVDEEHYIGELVTVPIMKINDEYSEFYITLNSISSGSETVGEDLALGVVLDSGSTLTYLPASLTETIYQLVGADYVEGQTTAYVPCDLANQGGNLTFKFNDPAEITVPLSELILDFTDITGRQMSFTNGQAACSFGIAPSTSQISILGDTFLRSAYVVFDLENNEISLAQSNFDATGSHILEISTGKNAVPSATGAGGPQSSGNENAAGSLSPFGSDGAVSILAGAIALTYLYYLNVTAYIEVAASWLFKNCKGRDTKAFFTTSAFAQQPEPTLSVTSPDCGPDGATLGKEYMHGGQGKFPQLQWNSHEGVREWLLVAEDPDAPLPTPVCHGVYLGIPAQKMNVVNNDFQSKGETSTKLEGGFYYGASRNGMIYIPPRPLINHGIHRYWFEVIGLSEPLDEKLVTSKPTRDQVAEAIKGKIVVWGRWMGQCERRWE</sequence>
<gene>
    <name evidence="14" type="ORF">FLAG1_02226</name>
</gene>
<keyword evidence="5 10" id="KW-0378">Hydrolase</keyword>
<comment type="similarity">
    <text evidence="1 10">Belongs to the peptidase A1 family.</text>
</comment>
<proteinExistence type="inferred from homology"/>
<dbReference type="Pfam" id="PF01161">
    <property type="entry name" value="PBP"/>
    <property type="match status" value="1"/>
</dbReference>
<dbReference type="SUPFAM" id="SSF49777">
    <property type="entry name" value="PEBP-like"/>
    <property type="match status" value="1"/>
</dbReference>
<keyword evidence="15" id="KW-1185">Reference proteome</keyword>
<dbReference type="GO" id="GO:0006508">
    <property type="term" value="P:proteolysis"/>
    <property type="evidence" value="ECO:0007669"/>
    <property type="project" value="UniProtKB-KW"/>
</dbReference>
<feature type="domain" description="Peptidase A1" evidence="13">
    <location>
        <begin position="71"/>
        <end position="400"/>
    </location>
</feature>
<dbReference type="EMBL" id="JXCE01000020">
    <property type="protein sequence ID" value="KPA44921.1"/>
    <property type="molecule type" value="Genomic_DNA"/>
</dbReference>
<dbReference type="GO" id="GO:0004190">
    <property type="term" value="F:aspartic-type endopeptidase activity"/>
    <property type="evidence" value="ECO:0007669"/>
    <property type="project" value="UniProtKB-KW"/>
</dbReference>
<evidence type="ECO:0000256" key="5">
    <source>
        <dbReference type="ARBA" id="ARBA00022801"/>
    </source>
</evidence>
<feature type="disulfide bond" evidence="9">
    <location>
        <begin position="317"/>
        <end position="364"/>
    </location>
</feature>
<dbReference type="CDD" id="cd00457">
    <property type="entry name" value="PEBP"/>
    <property type="match status" value="1"/>
</dbReference>
<dbReference type="InterPro" id="IPR001969">
    <property type="entry name" value="Aspartic_peptidase_AS"/>
</dbReference>
<feature type="active site" evidence="8">
    <location>
        <position position="89"/>
    </location>
</feature>
<dbReference type="InterPro" id="IPR049556">
    <property type="entry name" value="PhiB"/>
</dbReference>
<dbReference type="Gene3D" id="2.40.70.10">
    <property type="entry name" value="Acid Proteases"/>
    <property type="match status" value="2"/>
</dbReference>
<dbReference type="InterPro" id="IPR036610">
    <property type="entry name" value="PEBP-like_sf"/>
</dbReference>
<evidence type="ECO:0000256" key="8">
    <source>
        <dbReference type="PIRSR" id="PIRSR601461-1"/>
    </source>
</evidence>
<dbReference type="InterPro" id="IPR001461">
    <property type="entry name" value="Aspartic_peptidase_A1"/>
</dbReference>
<evidence type="ECO:0000256" key="4">
    <source>
        <dbReference type="ARBA" id="ARBA00022750"/>
    </source>
</evidence>
<dbReference type="Proteomes" id="UP000037904">
    <property type="component" value="Unassembled WGS sequence"/>
</dbReference>
<evidence type="ECO:0000259" key="13">
    <source>
        <dbReference type="PROSITE" id="PS51767"/>
    </source>
</evidence>
<dbReference type="InterPro" id="IPR033121">
    <property type="entry name" value="PEPTIDASE_A1"/>
</dbReference>
<reference evidence="14 15" key="1">
    <citation type="submission" date="2015-04" db="EMBL/GenBank/DDBJ databases">
        <title>The draft genome sequence of Fusarium langsethiae, a T-2/HT-2 mycotoxin producer.</title>
        <authorList>
            <person name="Lysoe E."/>
            <person name="Divon H.H."/>
            <person name="Terzi V."/>
            <person name="Orru L."/>
            <person name="Lamontanara A."/>
            <person name="Kolseth A.-K."/>
            <person name="Frandsen R.J."/>
            <person name="Nielsen K."/>
            <person name="Thrane U."/>
        </authorList>
    </citation>
    <scope>NUCLEOTIDE SEQUENCE [LARGE SCALE GENOMIC DNA]</scope>
    <source>
        <strain evidence="14 15">Fl201059</strain>
    </source>
</reference>
<evidence type="ECO:0000256" key="3">
    <source>
        <dbReference type="ARBA" id="ARBA00022729"/>
    </source>
</evidence>
<evidence type="ECO:0000256" key="1">
    <source>
        <dbReference type="ARBA" id="ARBA00007447"/>
    </source>
</evidence>
<evidence type="ECO:0000313" key="15">
    <source>
        <dbReference type="Proteomes" id="UP000037904"/>
    </source>
</evidence>
<dbReference type="SUPFAM" id="SSF50630">
    <property type="entry name" value="Acid proteases"/>
    <property type="match status" value="1"/>
</dbReference>
<evidence type="ECO:0000256" key="9">
    <source>
        <dbReference type="PIRSR" id="PIRSR601461-2"/>
    </source>
</evidence>
<name>A0A0N0DH19_FUSLA</name>
<keyword evidence="3 12" id="KW-0732">Signal</keyword>
<feature type="region of interest" description="Disordered" evidence="11">
    <location>
        <begin position="421"/>
        <end position="440"/>
    </location>
</feature>
<dbReference type="PROSITE" id="PS51767">
    <property type="entry name" value="PEPTIDASE_A1"/>
    <property type="match status" value="1"/>
</dbReference>
<dbReference type="FunFam" id="2.40.70.10:FF:000011">
    <property type="entry name" value="Aspartic protease"/>
    <property type="match status" value="1"/>
</dbReference>
<evidence type="ECO:0000256" key="12">
    <source>
        <dbReference type="SAM" id="SignalP"/>
    </source>
</evidence>
<dbReference type="PANTHER" id="PTHR47966">
    <property type="entry name" value="BETA-SITE APP-CLEAVING ENZYME, ISOFORM A-RELATED"/>
    <property type="match status" value="1"/>
</dbReference>
<dbReference type="InterPro" id="IPR008914">
    <property type="entry name" value="PEBP"/>
</dbReference>
<keyword evidence="9" id="KW-1015">Disulfide bond</keyword>
<evidence type="ECO:0000256" key="11">
    <source>
        <dbReference type="SAM" id="MobiDB-lite"/>
    </source>
</evidence>
<dbReference type="PRINTS" id="PR00792">
    <property type="entry name" value="PEPSIN"/>
</dbReference>
<dbReference type="Pfam" id="PF00026">
    <property type="entry name" value="Asp"/>
    <property type="match status" value="1"/>
</dbReference>
<dbReference type="Gene3D" id="3.90.280.10">
    <property type="entry name" value="PEBP-like"/>
    <property type="match status" value="1"/>
</dbReference>
<evidence type="ECO:0000313" key="14">
    <source>
        <dbReference type="EMBL" id="KPA44921.1"/>
    </source>
</evidence>
<keyword evidence="4 10" id="KW-0064">Aspartyl protease</keyword>
<feature type="active site" evidence="8">
    <location>
        <position position="282"/>
    </location>
</feature>
<dbReference type="OrthoDB" id="771136at2759"/>
<dbReference type="PROSITE" id="PS00141">
    <property type="entry name" value="ASP_PROTEASE"/>
    <property type="match status" value="1"/>
</dbReference>
<feature type="chain" id="PRO_5005846711" description="Probable aspartic-type endopeptidase OPSB" evidence="12">
    <location>
        <begin position="19"/>
        <end position="667"/>
    </location>
</feature>
<organism evidence="14 15">
    <name type="scientific">Fusarium langsethiae</name>
    <dbReference type="NCBI Taxonomy" id="179993"/>
    <lineage>
        <taxon>Eukaryota</taxon>
        <taxon>Fungi</taxon>
        <taxon>Dikarya</taxon>
        <taxon>Ascomycota</taxon>
        <taxon>Pezizomycotina</taxon>
        <taxon>Sordariomycetes</taxon>
        <taxon>Hypocreomycetidae</taxon>
        <taxon>Hypocreales</taxon>
        <taxon>Nectriaceae</taxon>
        <taxon>Fusarium</taxon>
    </lineage>
</organism>
<feature type="signal peptide" evidence="12">
    <location>
        <begin position="1"/>
        <end position="18"/>
    </location>
</feature>
<keyword evidence="2 10" id="KW-0645">Protease</keyword>
<evidence type="ECO:0000256" key="10">
    <source>
        <dbReference type="RuleBase" id="RU000454"/>
    </source>
</evidence>
<dbReference type="CDD" id="cd05474">
    <property type="entry name" value="SAP_like"/>
    <property type="match status" value="1"/>
</dbReference>
<accession>A0A0N0DH19</accession>
<dbReference type="InterPro" id="IPR033876">
    <property type="entry name" value="SAP-like"/>
</dbReference>
<evidence type="ECO:0000256" key="7">
    <source>
        <dbReference type="ARBA" id="ARBA00068059"/>
    </source>
</evidence>